<name>A0A367LPP3_9HYPO</name>
<dbReference type="AlphaFoldDB" id="A0A367LPP3"/>
<sequence>YVGRDGWSSGAVVGMLWRRAVPLQPLNALLTVSSPPPPAPLLAP</sequence>
<protein>
    <submittedName>
        <fullName evidence="1">Uncharacterized protein</fullName>
    </submittedName>
</protein>
<evidence type="ECO:0000313" key="2">
    <source>
        <dbReference type="Proteomes" id="UP000253664"/>
    </source>
</evidence>
<organism evidence="1 2">
    <name type="scientific">Ophiocordyceps polyrhachis-furcata BCC 54312</name>
    <dbReference type="NCBI Taxonomy" id="1330021"/>
    <lineage>
        <taxon>Eukaryota</taxon>
        <taxon>Fungi</taxon>
        <taxon>Dikarya</taxon>
        <taxon>Ascomycota</taxon>
        <taxon>Pezizomycotina</taxon>
        <taxon>Sordariomycetes</taxon>
        <taxon>Hypocreomycetidae</taxon>
        <taxon>Hypocreales</taxon>
        <taxon>Ophiocordycipitaceae</taxon>
        <taxon>Ophiocordyceps</taxon>
    </lineage>
</organism>
<evidence type="ECO:0000313" key="1">
    <source>
        <dbReference type="EMBL" id="RCI16380.1"/>
    </source>
</evidence>
<accession>A0A367LPP3</accession>
<comment type="caution">
    <text evidence="1">The sequence shown here is derived from an EMBL/GenBank/DDBJ whole genome shotgun (WGS) entry which is preliminary data.</text>
</comment>
<dbReference type="EMBL" id="LKCN02000001">
    <property type="protein sequence ID" value="RCI16380.1"/>
    <property type="molecule type" value="Genomic_DNA"/>
</dbReference>
<proteinExistence type="predicted"/>
<reference evidence="1 2" key="1">
    <citation type="journal article" date="2015" name="BMC Genomics">
        <title>Insights from the genome of Ophiocordyceps polyrhachis-furcata to pathogenicity and host specificity in insect fungi.</title>
        <authorList>
            <person name="Wichadakul D."/>
            <person name="Kobmoo N."/>
            <person name="Ingsriswang S."/>
            <person name="Tangphatsornruang S."/>
            <person name="Chantasingh D."/>
            <person name="Luangsa-ard J.J."/>
            <person name="Eurwilaichitr L."/>
        </authorList>
    </citation>
    <scope>NUCLEOTIDE SEQUENCE [LARGE SCALE GENOMIC DNA]</scope>
    <source>
        <strain evidence="1 2">BCC 54312</strain>
    </source>
</reference>
<gene>
    <name evidence="1" type="ORF">L249_3222</name>
</gene>
<keyword evidence="2" id="KW-1185">Reference proteome</keyword>
<feature type="non-terminal residue" evidence="1">
    <location>
        <position position="1"/>
    </location>
</feature>
<dbReference type="Proteomes" id="UP000253664">
    <property type="component" value="Unassembled WGS sequence"/>
</dbReference>